<dbReference type="OrthoDB" id="1808144at2"/>
<protein>
    <submittedName>
        <fullName evidence="1">Uncharacterized protein</fullName>
    </submittedName>
</protein>
<dbReference type="RefSeq" id="WP_119335004.1">
    <property type="nucleotide sequence ID" value="NZ_AP018558.1"/>
</dbReference>
<dbReference type="KEGG" id="htl:HPTL_0985"/>
<evidence type="ECO:0000313" key="1">
    <source>
        <dbReference type="EMBL" id="BBD77252.1"/>
    </source>
</evidence>
<dbReference type="Proteomes" id="UP000262004">
    <property type="component" value="Chromosome"/>
</dbReference>
<organism evidence="1 2">
    <name type="scientific">Hydrogenophilus thermoluteolus</name>
    <name type="common">Pseudomonas hydrogenothermophila</name>
    <dbReference type="NCBI Taxonomy" id="297"/>
    <lineage>
        <taxon>Bacteria</taxon>
        <taxon>Pseudomonadati</taxon>
        <taxon>Pseudomonadota</taxon>
        <taxon>Hydrogenophilia</taxon>
        <taxon>Hydrogenophilales</taxon>
        <taxon>Hydrogenophilaceae</taxon>
        <taxon>Hydrogenophilus</taxon>
    </lineage>
</organism>
<reference evidence="1 2" key="1">
    <citation type="submission" date="2018-04" db="EMBL/GenBank/DDBJ databases">
        <title>Complete genome sequence of Hydrogenophilus thermoluteolus TH-1.</title>
        <authorList>
            <person name="Arai H."/>
        </authorList>
    </citation>
    <scope>NUCLEOTIDE SEQUENCE [LARGE SCALE GENOMIC DNA]</scope>
    <source>
        <strain evidence="1 2">TH-1</strain>
    </source>
</reference>
<proteinExistence type="predicted"/>
<gene>
    <name evidence="1" type="ORF">HPTL_0985</name>
</gene>
<accession>A0A2Z6DXZ2</accession>
<dbReference type="EMBL" id="AP018558">
    <property type="protein sequence ID" value="BBD77252.1"/>
    <property type="molecule type" value="Genomic_DNA"/>
</dbReference>
<evidence type="ECO:0000313" key="2">
    <source>
        <dbReference type="Proteomes" id="UP000262004"/>
    </source>
</evidence>
<dbReference type="AlphaFoldDB" id="A0A2Z6DXZ2"/>
<sequence>MKLADTQALRGEFRLAIYRHGALVDEIIEPNLIVNGAKDQLARLVGGNGANRHVTQIGFGTGTAAAAPGNTVLTGAYWKPVTSVSYPATGQVAFAWSLSTAEANGMAITEFGLRCADGTLFARKARAPIHKSDDLSLTGTWTIIF</sequence>
<keyword evidence="2" id="KW-1185">Reference proteome</keyword>
<name>A0A2Z6DXZ2_HYDTE</name>